<comment type="caution">
    <text evidence="1">The sequence shown here is derived from an EMBL/GenBank/DDBJ whole genome shotgun (WGS) entry which is preliminary data.</text>
</comment>
<dbReference type="OrthoDB" id="9769898at2"/>
<dbReference type="PANTHER" id="PTHR33361">
    <property type="entry name" value="GLR0591 PROTEIN"/>
    <property type="match status" value="1"/>
</dbReference>
<evidence type="ECO:0000313" key="1">
    <source>
        <dbReference type="EMBL" id="TGD76014.1"/>
    </source>
</evidence>
<evidence type="ECO:0000313" key="2">
    <source>
        <dbReference type="Proteomes" id="UP000298050"/>
    </source>
</evidence>
<sequence length="629" mass="69050">MLYTQVPAGTRVTSVIRPQTLALSLLLATFALPVFSRDLDARFDAAVERLSRTYFAHLPEGATYLGLDEAQAPGAASRLMDRSRAGHKVRVAALEAALAELLAVDASSLDASSQVTHATLALLVEGMLAPARAVDYGSSGESAQWYLVYPIAQNSGPTVDVPDFLISQHPVGNALQAEQFLARLGAVESVLDGALENFRHSVSVGAMPPDFIFDRSIAVVEAFLEPAAAENPIYLAFLEKLDAAKIESASVYAARALEIIDAQVIPAYRRIGDYLVSQRDKASHEAGLWRLPNGEALYAAMIRQYIDSNADPEHIHRTGLAEVERILGLMDGILRAEGYTEGTVGVRMQRLNREPRFIYANNNEGRAELLADVNGHIQRMYAELPRGFRAIPPYPVEVHRIPEFRQASAPLGYYSVPTPEGSRPGMFFINLRDTAEHPRWTLPSLTFHETVPGHHLDSATSISRDVPALVKLLYSNTSSEGWALYSERLAAEMGLYADDPFGDLGRLQAELHRAVRLVVDTGMHAKRWSRERAIEYMVSTEGLDEGTAVAEIERFVVWPGQALGYKLGQLNILALREEARAALGEDFDIRDFNQLVLGVASAPMPFIQRTVREWILRSKAGGGRQADAA</sequence>
<reference evidence="1 2" key="1">
    <citation type="submission" date="2019-04" db="EMBL/GenBank/DDBJ databases">
        <title>Taxonomy of novel Haliea sp. from mangrove soil of West Coast of India.</title>
        <authorList>
            <person name="Verma A."/>
            <person name="Kumar P."/>
            <person name="Krishnamurthi S."/>
        </authorList>
    </citation>
    <scope>NUCLEOTIDE SEQUENCE [LARGE SCALE GENOMIC DNA]</scope>
    <source>
        <strain evidence="1 2">SAOS-164</strain>
    </source>
</reference>
<dbReference type="Pfam" id="PF05960">
    <property type="entry name" value="DUF885"/>
    <property type="match status" value="1"/>
</dbReference>
<accession>A0A4Z0M955</accession>
<dbReference type="PANTHER" id="PTHR33361:SF2">
    <property type="entry name" value="DUF885 DOMAIN-CONTAINING PROTEIN"/>
    <property type="match status" value="1"/>
</dbReference>
<dbReference type="EMBL" id="SRLE01000001">
    <property type="protein sequence ID" value="TGD76014.1"/>
    <property type="molecule type" value="Genomic_DNA"/>
</dbReference>
<organism evidence="1 2">
    <name type="scientific">Mangrovimicrobium sediminis</name>
    <dbReference type="NCBI Taxonomy" id="2562682"/>
    <lineage>
        <taxon>Bacteria</taxon>
        <taxon>Pseudomonadati</taxon>
        <taxon>Pseudomonadota</taxon>
        <taxon>Gammaproteobacteria</taxon>
        <taxon>Cellvibrionales</taxon>
        <taxon>Halieaceae</taxon>
        <taxon>Mangrovimicrobium</taxon>
    </lineage>
</organism>
<dbReference type="AlphaFoldDB" id="A0A4Z0M955"/>
<keyword evidence="2" id="KW-1185">Reference proteome</keyword>
<gene>
    <name evidence="1" type="ORF">E4634_00215</name>
</gene>
<dbReference type="Proteomes" id="UP000298050">
    <property type="component" value="Unassembled WGS sequence"/>
</dbReference>
<protein>
    <submittedName>
        <fullName evidence="1">DUF885 domain-containing protein</fullName>
    </submittedName>
</protein>
<name>A0A4Z0M955_9GAMM</name>
<proteinExistence type="predicted"/>
<dbReference type="InterPro" id="IPR010281">
    <property type="entry name" value="DUF885"/>
</dbReference>